<comment type="caution">
    <text evidence="2">The sequence shown here is derived from an EMBL/GenBank/DDBJ whole genome shotgun (WGS) entry which is preliminary data.</text>
</comment>
<evidence type="ECO:0000256" key="1">
    <source>
        <dbReference type="SAM" id="MobiDB-lite"/>
    </source>
</evidence>
<sequence>MNGNGWPSVADTGVSVAYIKRSVTAACGCRALSILQNMQPAGQGHPQRYTQHDPNSQSPAEASFCFHPSFLFPDLNNLNFNCLNLIYIILL</sequence>
<reference evidence="2 3" key="1">
    <citation type="submission" date="2023-07" db="EMBL/GenBank/DDBJ databases">
        <title>Genomic Encyclopedia of Type Strains, Phase IV (KMG-IV): sequencing the most valuable type-strain genomes for metagenomic binning, comparative biology and taxonomic classification.</title>
        <authorList>
            <person name="Goeker M."/>
        </authorList>
    </citation>
    <scope>NUCLEOTIDE SEQUENCE [LARGE SCALE GENOMIC DNA]</scope>
    <source>
        <strain evidence="2 3">T98</strain>
    </source>
</reference>
<accession>A0ABU3HBE7</accession>
<evidence type="ECO:0000313" key="2">
    <source>
        <dbReference type="EMBL" id="MDT3428133.1"/>
    </source>
</evidence>
<dbReference type="Proteomes" id="UP001248709">
    <property type="component" value="Unassembled WGS sequence"/>
</dbReference>
<evidence type="ECO:0000313" key="3">
    <source>
        <dbReference type="Proteomes" id="UP001248709"/>
    </source>
</evidence>
<proteinExistence type="predicted"/>
<protein>
    <submittedName>
        <fullName evidence="2">Uncharacterized protein</fullName>
    </submittedName>
</protein>
<feature type="region of interest" description="Disordered" evidence="1">
    <location>
        <begin position="40"/>
        <end position="60"/>
    </location>
</feature>
<feature type="compositionally biased region" description="Polar residues" evidence="1">
    <location>
        <begin position="48"/>
        <end position="60"/>
    </location>
</feature>
<name>A0ABU3HBE7_9BACL</name>
<gene>
    <name evidence="2" type="ORF">J2Z22_003724</name>
</gene>
<dbReference type="EMBL" id="JAUSUY010000018">
    <property type="protein sequence ID" value="MDT3428133.1"/>
    <property type="molecule type" value="Genomic_DNA"/>
</dbReference>
<organism evidence="2 3">
    <name type="scientific">Paenibacillus forsythiae</name>
    <dbReference type="NCBI Taxonomy" id="365616"/>
    <lineage>
        <taxon>Bacteria</taxon>
        <taxon>Bacillati</taxon>
        <taxon>Bacillota</taxon>
        <taxon>Bacilli</taxon>
        <taxon>Bacillales</taxon>
        <taxon>Paenibacillaceae</taxon>
        <taxon>Paenibacillus</taxon>
    </lineage>
</organism>
<keyword evidence="3" id="KW-1185">Reference proteome</keyword>